<dbReference type="Proteomes" id="UP000697472">
    <property type="component" value="Unassembled WGS sequence"/>
</dbReference>
<organism evidence="1 2">
    <name type="scientific">Streptococcus loxodontisalivarius</name>
    <dbReference type="NCBI Taxonomy" id="1349415"/>
    <lineage>
        <taxon>Bacteria</taxon>
        <taxon>Bacillati</taxon>
        <taxon>Bacillota</taxon>
        <taxon>Bacilli</taxon>
        <taxon>Lactobacillales</taxon>
        <taxon>Streptococcaceae</taxon>
        <taxon>Streptococcus</taxon>
    </lineage>
</organism>
<accession>A0ABS2PUJ7</accession>
<protein>
    <submittedName>
        <fullName evidence="1">Uncharacterized protein</fullName>
    </submittedName>
</protein>
<proteinExistence type="predicted"/>
<keyword evidence="2" id="KW-1185">Reference proteome</keyword>
<dbReference type="RefSeq" id="WP_205010563.1">
    <property type="nucleotide sequence ID" value="NZ_JAFBEH010000071.1"/>
</dbReference>
<evidence type="ECO:0000313" key="2">
    <source>
        <dbReference type="Proteomes" id="UP000697472"/>
    </source>
</evidence>
<comment type="caution">
    <text evidence="1">The sequence shown here is derived from an EMBL/GenBank/DDBJ whole genome shotgun (WGS) entry which is preliminary data.</text>
</comment>
<sequence length="103" mass="12060">MRVFQRQSGYSPETALNYVKPNLPFYSLSSELTPQLRFENNRPTDEITAYKAWFVQEGVEPFEVKFEKQITLPDFLTPITFDNLQACEVRNNVYFKADNLLEA</sequence>
<name>A0ABS2PUJ7_9STRE</name>
<reference evidence="1 2" key="1">
    <citation type="submission" date="2021-01" db="EMBL/GenBank/DDBJ databases">
        <title>Genomic Encyclopedia of Type Strains, Phase IV (KMG-IV): sequencing the most valuable type-strain genomes for metagenomic binning, comparative biology and taxonomic classification.</title>
        <authorList>
            <person name="Goeker M."/>
        </authorList>
    </citation>
    <scope>NUCLEOTIDE SEQUENCE [LARGE SCALE GENOMIC DNA]</scope>
    <source>
        <strain evidence="1 2">DSM 27382</strain>
    </source>
</reference>
<gene>
    <name evidence="1" type="ORF">JOC28_002038</name>
</gene>
<dbReference type="EMBL" id="JAFBEH010000071">
    <property type="protein sequence ID" value="MBM7643727.1"/>
    <property type="molecule type" value="Genomic_DNA"/>
</dbReference>
<evidence type="ECO:0000313" key="1">
    <source>
        <dbReference type="EMBL" id="MBM7643727.1"/>
    </source>
</evidence>